<evidence type="ECO:0000256" key="4">
    <source>
        <dbReference type="ARBA" id="ARBA00023242"/>
    </source>
</evidence>
<evidence type="ECO:0000256" key="1">
    <source>
        <dbReference type="ARBA" id="ARBA00004123"/>
    </source>
</evidence>
<feature type="compositionally biased region" description="Basic and acidic residues" evidence="5">
    <location>
        <begin position="31"/>
        <end position="45"/>
    </location>
</feature>
<dbReference type="GO" id="GO:0003712">
    <property type="term" value="F:transcription coregulator activity"/>
    <property type="evidence" value="ECO:0007669"/>
    <property type="project" value="TreeGrafter"/>
</dbReference>
<dbReference type="PANTHER" id="PTHR12549">
    <property type="entry name" value="JMJC DOMAIN-CONTAINING HISTONE DEMETHYLATION PROTEIN"/>
    <property type="match status" value="1"/>
</dbReference>
<evidence type="ECO:0000313" key="6">
    <source>
        <dbReference type="EMBL" id="POO03551.1"/>
    </source>
</evidence>
<keyword evidence="7" id="KW-1185">Reference proteome</keyword>
<comment type="similarity">
    <text evidence="2">Belongs to the JARID1 histone demethylase family.</text>
</comment>
<organism evidence="6 7">
    <name type="scientific">Trema orientale</name>
    <name type="common">Charcoal tree</name>
    <name type="synonym">Celtis orientalis</name>
    <dbReference type="NCBI Taxonomy" id="63057"/>
    <lineage>
        <taxon>Eukaryota</taxon>
        <taxon>Viridiplantae</taxon>
        <taxon>Streptophyta</taxon>
        <taxon>Embryophyta</taxon>
        <taxon>Tracheophyta</taxon>
        <taxon>Spermatophyta</taxon>
        <taxon>Magnoliopsida</taxon>
        <taxon>eudicotyledons</taxon>
        <taxon>Gunneridae</taxon>
        <taxon>Pentapetalae</taxon>
        <taxon>rosids</taxon>
        <taxon>fabids</taxon>
        <taxon>Rosales</taxon>
        <taxon>Cannabaceae</taxon>
        <taxon>Trema</taxon>
    </lineage>
</organism>
<keyword evidence="4" id="KW-0539">Nucleus</keyword>
<evidence type="ECO:0000256" key="5">
    <source>
        <dbReference type="SAM" id="MobiDB-lite"/>
    </source>
</evidence>
<feature type="region of interest" description="Disordered" evidence="5">
    <location>
        <begin position="26"/>
        <end position="53"/>
    </location>
</feature>
<feature type="compositionally biased region" description="Basic residues" evidence="5">
    <location>
        <begin position="178"/>
        <end position="187"/>
    </location>
</feature>
<proteinExistence type="inferred from homology"/>
<dbReference type="PANTHER" id="PTHR12549:SF11">
    <property type="entry name" value="LYSINE-SPECIFIC DEMETHYLASE JMJ25"/>
    <property type="match status" value="1"/>
</dbReference>
<dbReference type="STRING" id="63057.A0A2P5G0J9"/>
<dbReference type="GO" id="GO:0000785">
    <property type="term" value="C:chromatin"/>
    <property type="evidence" value="ECO:0007669"/>
    <property type="project" value="TreeGrafter"/>
</dbReference>
<dbReference type="Proteomes" id="UP000237000">
    <property type="component" value="Unassembled WGS sequence"/>
</dbReference>
<comment type="caution">
    <text evidence="6">The sequence shown here is derived from an EMBL/GenBank/DDBJ whole genome shotgun (WGS) entry which is preliminary data.</text>
</comment>
<dbReference type="InterPro" id="IPR045109">
    <property type="entry name" value="LSDs-like"/>
</dbReference>
<accession>A0A2P5G0J9</accession>
<evidence type="ECO:0000256" key="2">
    <source>
        <dbReference type="ARBA" id="ARBA00006801"/>
    </source>
</evidence>
<dbReference type="GO" id="GO:0032454">
    <property type="term" value="F:histone H3K9 demethylase activity"/>
    <property type="evidence" value="ECO:0007669"/>
    <property type="project" value="InterPro"/>
</dbReference>
<name>A0A2P5G0J9_TREOI</name>
<dbReference type="AlphaFoldDB" id="A0A2P5G0J9"/>
<keyword evidence="3" id="KW-0479">Metal-binding</keyword>
<sequence length="338" mass="37296">MALSAFIKEKCRENGGITEKVVGRRGRKKAKLVDDKDGENGVSKEEEVEGVGVNGGSVEESGDVISKSRLRLEIPSLCIRRVIWGSMEMKRTIKGRSVEEGVGGRRQRWRIRRKVLGKNEHKGNGQKDSKGVLAAKRGRKGRKKAEANGVGGLEFEKKENGGLDGEDEKSEGSEGPKMRMKRGHNKGVKNGTEDLKGGLLENEESLDQEKKKAGDLKEAHGNGGDSDNKQGKRHGLRARALKVLEQEKPKANRWDPTLLSLGITLCGYPHTPEEDIAESCPVCSGNRNCKACLRLDVPVKGLKNEKVNVTKEDKVEYSRYLLQGLLPFLKQLNEEHGD</sequence>
<dbReference type="GO" id="GO:0031490">
    <property type="term" value="F:chromatin DNA binding"/>
    <property type="evidence" value="ECO:0007669"/>
    <property type="project" value="TreeGrafter"/>
</dbReference>
<gene>
    <name evidence="6" type="ORF">TorRG33x02_007560</name>
</gene>
<dbReference type="GO" id="GO:0006357">
    <property type="term" value="P:regulation of transcription by RNA polymerase II"/>
    <property type="evidence" value="ECO:0007669"/>
    <property type="project" value="TreeGrafter"/>
</dbReference>
<evidence type="ECO:0000256" key="3">
    <source>
        <dbReference type="ARBA" id="ARBA00022723"/>
    </source>
</evidence>
<comment type="subcellular location">
    <subcellularLocation>
        <location evidence="1">Nucleus</location>
    </subcellularLocation>
</comment>
<dbReference type="OrthoDB" id="1727611at2759"/>
<reference evidence="7" key="1">
    <citation type="submission" date="2016-06" db="EMBL/GenBank/DDBJ databases">
        <title>Parallel loss of symbiosis genes in relatives of nitrogen-fixing non-legume Parasponia.</title>
        <authorList>
            <person name="Van Velzen R."/>
            <person name="Holmer R."/>
            <person name="Bu F."/>
            <person name="Rutten L."/>
            <person name="Van Zeijl A."/>
            <person name="Liu W."/>
            <person name="Santuari L."/>
            <person name="Cao Q."/>
            <person name="Sharma T."/>
            <person name="Shen D."/>
            <person name="Roswanjaya Y."/>
            <person name="Wardhani T."/>
            <person name="Kalhor M.S."/>
            <person name="Jansen J."/>
            <person name="Van den Hoogen J."/>
            <person name="Gungor B."/>
            <person name="Hartog M."/>
            <person name="Hontelez J."/>
            <person name="Verver J."/>
            <person name="Yang W.-C."/>
            <person name="Schijlen E."/>
            <person name="Repin R."/>
            <person name="Schilthuizen M."/>
            <person name="Schranz E."/>
            <person name="Heidstra R."/>
            <person name="Miyata K."/>
            <person name="Fedorova E."/>
            <person name="Kohlen W."/>
            <person name="Bisseling T."/>
            <person name="Smit S."/>
            <person name="Geurts R."/>
        </authorList>
    </citation>
    <scope>NUCLEOTIDE SEQUENCE [LARGE SCALE GENOMIC DNA]</scope>
    <source>
        <strain evidence="7">cv. RG33-2</strain>
    </source>
</reference>
<feature type="compositionally biased region" description="Basic and acidic residues" evidence="5">
    <location>
        <begin position="207"/>
        <end position="230"/>
    </location>
</feature>
<dbReference type="InParanoid" id="A0A2P5G0J9"/>
<dbReference type="GO" id="GO:0046872">
    <property type="term" value="F:metal ion binding"/>
    <property type="evidence" value="ECO:0007669"/>
    <property type="project" value="UniProtKB-KW"/>
</dbReference>
<dbReference type="EMBL" id="JXTC01000002">
    <property type="protein sequence ID" value="POO03551.1"/>
    <property type="molecule type" value="Genomic_DNA"/>
</dbReference>
<feature type="region of interest" description="Disordered" evidence="5">
    <location>
        <begin position="114"/>
        <end position="234"/>
    </location>
</feature>
<feature type="compositionally biased region" description="Basic and acidic residues" evidence="5">
    <location>
        <begin position="117"/>
        <end position="130"/>
    </location>
</feature>
<evidence type="ECO:0000313" key="7">
    <source>
        <dbReference type="Proteomes" id="UP000237000"/>
    </source>
</evidence>
<protein>
    <submittedName>
        <fullName evidence="6">Uncharacterized protein</fullName>
    </submittedName>
</protein>
<dbReference type="GO" id="GO:0000118">
    <property type="term" value="C:histone deacetylase complex"/>
    <property type="evidence" value="ECO:0007669"/>
    <property type="project" value="TreeGrafter"/>
</dbReference>